<evidence type="ECO:0000256" key="6">
    <source>
        <dbReference type="ARBA" id="ARBA00023125"/>
    </source>
</evidence>
<dbReference type="GO" id="GO:0006508">
    <property type="term" value="P:proteolysis"/>
    <property type="evidence" value="ECO:0007669"/>
    <property type="project" value="UniProtKB-KW"/>
</dbReference>
<dbReference type="KEGG" id="pect:BN1012_Phect2306"/>
<comment type="similarity">
    <text evidence="1 8">Belongs to the SOS response-associated peptidase family.</text>
</comment>
<keyword evidence="7" id="KW-0456">Lyase</keyword>
<dbReference type="GO" id="GO:0008233">
    <property type="term" value="F:peptidase activity"/>
    <property type="evidence" value="ECO:0007669"/>
    <property type="project" value="UniProtKB-KW"/>
</dbReference>
<dbReference type="GO" id="GO:0016829">
    <property type="term" value="F:lyase activity"/>
    <property type="evidence" value="ECO:0007669"/>
    <property type="project" value="UniProtKB-KW"/>
</dbReference>
<keyword evidence="11" id="KW-1185">Reference proteome</keyword>
<evidence type="ECO:0000256" key="2">
    <source>
        <dbReference type="ARBA" id="ARBA00022670"/>
    </source>
</evidence>
<dbReference type="GO" id="GO:0106300">
    <property type="term" value="P:protein-DNA covalent cross-linking repair"/>
    <property type="evidence" value="ECO:0007669"/>
    <property type="project" value="InterPro"/>
</dbReference>
<organism evidence="10 11">
    <name type="scientific">Candidatus Phaeomarinibacter ectocarpi</name>
    <dbReference type="NCBI Taxonomy" id="1458461"/>
    <lineage>
        <taxon>Bacteria</taxon>
        <taxon>Pseudomonadati</taxon>
        <taxon>Pseudomonadota</taxon>
        <taxon>Alphaproteobacteria</taxon>
        <taxon>Hyphomicrobiales</taxon>
        <taxon>Parvibaculaceae</taxon>
        <taxon>Candidatus Phaeomarinibacter</taxon>
    </lineage>
</organism>
<feature type="compositionally biased region" description="Basic and acidic residues" evidence="9">
    <location>
        <begin position="106"/>
        <end position="121"/>
    </location>
</feature>
<gene>
    <name evidence="10" type="ORF">BN1012_Phect2306</name>
</gene>
<evidence type="ECO:0000256" key="4">
    <source>
        <dbReference type="ARBA" id="ARBA00022801"/>
    </source>
</evidence>
<dbReference type="PANTHER" id="PTHR13604:SF0">
    <property type="entry name" value="ABASIC SITE PROCESSING PROTEIN HMCES"/>
    <property type="match status" value="1"/>
</dbReference>
<keyword evidence="6" id="KW-0238">DNA-binding</keyword>
<evidence type="ECO:0000256" key="9">
    <source>
        <dbReference type="SAM" id="MobiDB-lite"/>
    </source>
</evidence>
<dbReference type="PANTHER" id="PTHR13604">
    <property type="entry name" value="DC12-RELATED"/>
    <property type="match status" value="1"/>
</dbReference>
<keyword evidence="2 8" id="KW-0645">Protease</keyword>
<dbReference type="InterPro" id="IPR003738">
    <property type="entry name" value="SRAP"/>
</dbReference>
<dbReference type="EC" id="3.4.-.-" evidence="8"/>
<dbReference type="Proteomes" id="UP000032160">
    <property type="component" value="Chromosome I"/>
</dbReference>
<keyword evidence="4 8" id="KW-0378">Hydrolase</keyword>
<keyword evidence="5" id="KW-0190">Covalent protein-DNA linkage</keyword>
<evidence type="ECO:0000313" key="10">
    <source>
        <dbReference type="EMBL" id="CDO60519.1"/>
    </source>
</evidence>
<feature type="region of interest" description="Disordered" evidence="9">
    <location>
        <begin position="90"/>
        <end position="121"/>
    </location>
</feature>
<evidence type="ECO:0000256" key="8">
    <source>
        <dbReference type="RuleBase" id="RU364100"/>
    </source>
</evidence>
<evidence type="ECO:0000313" key="11">
    <source>
        <dbReference type="Proteomes" id="UP000032160"/>
    </source>
</evidence>
<evidence type="ECO:0000256" key="5">
    <source>
        <dbReference type="ARBA" id="ARBA00023124"/>
    </source>
</evidence>
<keyword evidence="3" id="KW-0227">DNA damage</keyword>
<dbReference type="HOGENOM" id="CLU_2033836_0_0_5"/>
<dbReference type="InterPro" id="IPR036590">
    <property type="entry name" value="SRAP-like"/>
</dbReference>
<dbReference type="Pfam" id="PF02586">
    <property type="entry name" value="SRAP"/>
    <property type="match status" value="1"/>
</dbReference>
<evidence type="ECO:0000256" key="3">
    <source>
        <dbReference type="ARBA" id="ARBA00022763"/>
    </source>
</evidence>
<proteinExistence type="inferred from homology"/>
<reference evidence="10 11" key="1">
    <citation type="journal article" date="2014" name="Front. Genet.">
        <title>Genome and metabolic network of "Candidatus Phaeomarinobacter ectocarpi" Ec32, a new candidate genus of Alphaproteobacteria frequently associated with brown algae.</title>
        <authorList>
            <person name="Dittami S.M."/>
            <person name="Barbeyron T."/>
            <person name="Boyen C."/>
            <person name="Cambefort J."/>
            <person name="Collet G."/>
            <person name="Delage L."/>
            <person name="Gobet A."/>
            <person name="Groisillier A."/>
            <person name="Leblanc C."/>
            <person name="Michel G."/>
            <person name="Scornet D."/>
            <person name="Siegel A."/>
            <person name="Tapia J.E."/>
            <person name="Tonon T."/>
        </authorList>
    </citation>
    <scope>NUCLEOTIDE SEQUENCE [LARGE SCALE GENOMIC DNA]</scope>
    <source>
        <strain evidence="10 11">Ec32</strain>
    </source>
</reference>
<dbReference type="EMBL" id="HG966617">
    <property type="protein sequence ID" value="CDO60519.1"/>
    <property type="molecule type" value="Genomic_DNA"/>
</dbReference>
<dbReference type="AlphaFoldDB" id="X5MGD8"/>
<dbReference type="GO" id="GO:0003697">
    <property type="term" value="F:single-stranded DNA binding"/>
    <property type="evidence" value="ECO:0007669"/>
    <property type="project" value="InterPro"/>
</dbReference>
<accession>X5MGD8</accession>
<dbReference type="STRING" id="1458461.BN1012_Phect2306"/>
<protein>
    <recommendedName>
        <fullName evidence="8">Abasic site processing protein</fullName>
        <ecNumber evidence="8">3.4.-.-</ecNumber>
    </recommendedName>
</protein>
<dbReference type="Gene3D" id="3.90.1680.10">
    <property type="entry name" value="SOS response associated peptidase-like"/>
    <property type="match status" value="1"/>
</dbReference>
<sequence>MAFAGIWEHWQSPEGSELESCSIITTQANATLAPVHHRMPVILNQADWETWIDTSETLGKRALELLVPSADDLLDIVPVSTRVNAVANDDAALQDEVDPVQAEPPAKTKSDKKPDDQMTLF</sequence>
<evidence type="ECO:0000256" key="7">
    <source>
        <dbReference type="ARBA" id="ARBA00023239"/>
    </source>
</evidence>
<dbReference type="SUPFAM" id="SSF143081">
    <property type="entry name" value="BB1717-like"/>
    <property type="match status" value="1"/>
</dbReference>
<evidence type="ECO:0000256" key="1">
    <source>
        <dbReference type="ARBA" id="ARBA00008136"/>
    </source>
</evidence>
<name>X5MGD8_9HYPH</name>